<reference evidence="2" key="1">
    <citation type="submission" date="2023-07" db="EMBL/GenBank/DDBJ databases">
        <title>draft genome sequence of fig (Ficus carica).</title>
        <authorList>
            <person name="Takahashi T."/>
            <person name="Nishimura K."/>
        </authorList>
    </citation>
    <scope>NUCLEOTIDE SEQUENCE</scope>
</reference>
<feature type="compositionally biased region" description="Polar residues" evidence="1">
    <location>
        <begin position="519"/>
        <end position="533"/>
    </location>
</feature>
<feature type="compositionally biased region" description="Basic and acidic residues" evidence="1">
    <location>
        <begin position="478"/>
        <end position="495"/>
    </location>
</feature>
<feature type="compositionally biased region" description="Basic residues" evidence="1">
    <location>
        <begin position="115"/>
        <end position="133"/>
    </location>
</feature>
<feature type="compositionally biased region" description="Basic and acidic residues" evidence="1">
    <location>
        <begin position="421"/>
        <end position="431"/>
    </location>
</feature>
<feature type="compositionally biased region" description="Acidic residues" evidence="1">
    <location>
        <begin position="569"/>
        <end position="596"/>
    </location>
</feature>
<evidence type="ECO:0000313" key="3">
    <source>
        <dbReference type="Proteomes" id="UP001187192"/>
    </source>
</evidence>
<feature type="compositionally biased region" description="Basic and acidic residues" evidence="1">
    <location>
        <begin position="543"/>
        <end position="568"/>
    </location>
</feature>
<feature type="region of interest" description="Disordered" evidence="1">
    <location>
        <begin position="34"/>
        <end position="179"/>
    </location>
</feature>
<feature type="compositionally biased region" description="Basic and acidic residues" evidence="1">
    <location>
        <begin position="597"/>
        <end position="615"/>
    </location>
</feature>
<feature type="compositionally biased region" description="Basic and acidic residues" evidence="1">
    <location>
        <begin position="357"/>
        <end position="374"/>
    </location>
</feature>
<feature type="compositionally biased region" description="Acidic residues" evidence="1">
    <location>
        <begin position="496"/>
        <end position="510"/>
    </location>
</feature>
<sequence length="768" mass="86079">MESSSSSSSLAAAANTNSTSSATSELFICFTSRLSSSSSMKLSSKSILSPGRARDSSQISLSSSLSRRLKNSGSLKGGQASPMFPTAAGKKRPGCAFENPEPSSPKVTCIGQVRVKTKKQGKKMRSRSAKRRSNNGGGGEASFRRMEKEKKNKEEETTTQKLEENRTYNHSDSTNNNHHNQKWTICEALRAFGAEFNCFLPCRSSCTTAAAEEKENGKADKRISTSSANGRSCGAVFARWLVALQDGEGKRREIELVVGEDEEEREREERERSGGKSLRRRVFEGIEFKEEEIRKSCKYDGEGEEEEEEKARVSICIPPKNALLLMRCRSDPVKMAALANRFWDPPPKDDDDEDDDQKVNNEQEVCEDGHHGGEAEAEVEELAQAVDRDDLHQQPEMWECERKSVSSTTELVEREEDREESEQMKLDRKEDVVEEAAVEEAVMEDENEENPKRISTDDQVVVDVGGLWDEAQEVVEPAEEKDCEQHQRQEDNGGDDKEEGEEEKNEEEEKNQELDHVIQSRQELQEQNTNLSGLFSDETFVDLEDKEKVEEEEHVQDGDDDSHCQEEEQKIEEEAEEEVAEGSTAEEEEAEEEATEPETREEKTGREDPKEEREMGSPGLPDCLLLMMCEPKLSMEVSKETWVCSTDFIRWLPERRRVNPKKASEEPKKRPNAAAAAVVDGPQVMQPPRSSCSFPVTGTAVPESMASVIEQKLVGTKPPYEPFVLKRCKSEPMRSAAKLAPDACFWKNRKLEPHRPATLGVGAAGVGF</sequence>
<dbReference type="Proteomes" id="UP001187192">
    <property type="component" value="Unassembled WGS sequence"/>
</dbReference>
<feature type="compositionally biased region" description="Low complexity" evidence="1">
    <location>
        <begin position="34"/>
        <end position="49"/>
    </location>
</feature>
<feature type="region of interest" description="Disordered" evidence="1">
    <location>
        <begin position="1"/>
        <end position="21"/>
    </location>
</feature>
<dbReference type="PANTHER" id="PTHR33448">
    <property type="entry name" value="CHLOROPLAST PROTEIN HCF243-RELATED"/>
    <property type="match status" value="1"/>
</dbReference>
<feature type="compositionally biased region" description="Basic and acidic residues" evidence="1">
    <location>
        <begin position="386"/>
        <end position="404"/>
    </location>
</feature>
<evidence type="ECO:0000256" key="1">
    <source>
        <dbReference type="SAM" id="MobiDB-lite"/>
    </source>
</evidence>
<feature type="region of interest" description="Disordered" evidence="1">
    <location>
        <begin position="341"/>
        <end position="622"/>
    </location>
</feature>
<name>A0AA88AF20_FICCA</name>
<accession>A0AA88AF20</accession>
<feature type="compositionally biased region" description="Basic and acidic residues" evidence="1">
    <location>
        <begin position="142"/>
        <end position="169"/>
    </location>
</feature>
<dbReference type="AlphaFoldDB" id="A0AA88AF20"/>
<dbReference type="PANTHER" id="PTHR33448:SF4">
    <property type="entry name" value="CHLOROPLAST PROTEIN HCF243"/>
    <property type="match status" value="1"/>
</dbReference>
<keyword evidence="3" id="KW-1185">Reference proteome</keyword>
<evidence type="ECO:0000313" key="2">
    <source>
        <dbReference type="EMBL" id="GMN54464.1"/>
    </source>
</evidence>
<feature type="compositionally biased region" description="Acidic residues" evidence="1">
    <location>
        <begin position="432"/>
        <end position="448"/>
    </location>
</feature>
<dbReference type="EMBL" id="BTGU01000051">
    <property type="protein sequence ID" value="GMN54464.1"/>
    <property type="molecule type" value="Genomic_DNA"/>
</dbReference>
<proteinExistence type="predicted"/>
<comment type="caution">
    <text evidence="2">The sequence shown here is derived from an EMBL/GenBank/DDBJ whole genome shotgun (WGS) entry which is preliminary data.</text>
</comment>
<protein>
    <submittedName>
        <fullName evidence="2">Uncharacterized protein</fullName>
    </submittedName>
</protein>
<feature type="compositionally biased region" description="Low complexity" evidence="1">
    <location>
        <begin position="56"/>
        <end position="74"/>
    </location>
</feature>
<gene>
    <name evidence="2" type="ORF">TIFTF001_023596</name>
</gene>
<organism evidence="2 3">
    <name type="scientific">Ficus carica</name>
    <name type="common">Common fig</name>
    <dbReference type="NCBI Taxonomy" id="3494"/>
    <lineage>
        <taxon>Eukaryota</taxon>
        <taxon>Viridiplantae</taxon>
        <taxon>Streptophyta</taxon>
        <taxon>Embryophyta</taxon>
        <taxon>Tracheophyta</taxon>
        <taxon>Spermatophyta</taxon>
        <taxon>Magnoliopsida</taxon>
        <taxon>eudicotyledons</taxon>
        <taxon>Gunneridae</taxon>
        <taxon>Pentapetalae</taxon>
        <taxon>rosids</taxon>
        <taxon>fabids</taxon>
        <taxon>Rosales</taxon>
        <taxon>Moraceae</taxon>
        <taxon>Ficeae</taxon>
        <taxon>Ficus</taxon>
    </lineage>
</organism>